<dbReference type="Proteomes" id="UP000018949">
    <property type="component" value="Unassembled WGS sequence"/>
</dbReference>
<name>W4RLD1_9BACI</name>
<reference evidence="2 3" key="1">
    <citation type="submission" date="2013-12" db="EMBL/GenBank/DDBJ databases">
        <title>NBRP : Genome information of microbial organism related human and environment.</title>
        <authorList>
            <person name="Hattori M."/>
            <person name="Oshima K."/>
            <person name="Inaba H."/>
            <person name="Suda W."/>
            <person name="Sakamoto M."/>
            <person name="Iino T."/>
            <person name="Kitahara M."/>
            <person name="Oshida Y."/>
            <person name="Iida T."/>
            <person name="Kudo T."/>
            <person name="Itoh T."/>
            <person name="Ahmed I."/>
            <person name="Ohkuma M."/>
        </authorList>
    </citation>
    <scope>NUCLEOTIDE SEQUENCE [LARGE SCALE GENOMIC DNA]</scope>
    <source>
        <strain evidence="2 3">JCM 21738</strain>
    </source>
</reference>
<gene>
    <name evidence="2" type="ORF">JCM21738_1658</name>
</gene>
<sequence>MRITIQVFLIQLQRLAPRVACLVSPPRNSETSTPPSEAKSASDGGVSSFCVSWQSAILFDFGPPNEVKERLHWSALQRLSGLTKALALFLFIKMKQAIETGYNTILQLKFKSADSTNFLTKISSLYSLWRKTKNSIMERIKVELICRSAFLRMRIFQIENSSHFCGKKQSIRRFLKA</sequence>
<comment type="caution">
    <text evidence="2">The sequence shown here is derived from an EMBL/GenBank/DDBJ whole genome shotgun (WGS) entry which is preliminary data.</text>
</comment>
<dbReference type="EMBL" id="BAUW01000013">
    <property type="protein sequence ID" value="GAE44907.1"/>
    <property type="molecule type" value="Genomic_DNA"/>
</dbReference>
<evidence type="ECO:0000256" key="1">
    <source>
        <dbReference type="SAM" id="MobiDB-lite"/>
    </source>
</evidence>
<evidence type="ECO:0000313" key="3">
    <source>
        <dbReference type="Proteomes" id="UP000018949"/>
    </source>
</evidence>
<evidence type="ECO:0000313" key="2">
    <source>
        <dbReference type="EMBL" id="GAE44907.1"/>
    </source>
</evidence>
<organism evidence="2 3">
    <name type="scientific">Mesobacillus boroniphilus JCM 21738</name>
    <dbReference type="NCBI Taxonomy" id="1294265"/>
    <lineage>
        <taxon>Bacteria</taxon>
        <taxon>Bacillati</taxon>
        <taxon>Bacillota</taxon>
        <taxon>Bacilli</taxon>
        <taxon>Bacillales</taxon>
        <taxon>Bacillaceae</taxon>
        <taxon>Mesobacillus</taxon>
    </lineage>
</organism>
<accession>W4RLD1</accession>
<keyword evidence="3" id="KW-1185">Reference proteome</keyword>
<dbReference type="AlphaFoldDB" id="W4RLD1"/>
<feature type="compositionally biased region" description="Polar residues" evidence="1">
    <location>
        <begin position="26"/>
        <end position="35"/>
    </location>
</feature>
<proteinExistence type="predicted"/>
<feature type="region of interest" description="Disordered" evidence="1">
    <location>
        <begin position="25"/>
        <end position="44"/>
    </location>
</feature>
<protein>
    <submittedName>
        <fullName evidence="2">Uncharacterized protein</fullName>
    </submittedName>
</protein>